<keyword evidence="2" id="KW-0732">Signal</keyword>
<dbReference type="OrthoDB" id="871919at2"/>
<dbReference type="EMBL" id="QFFJ01000001">
    <property type="protein sequence ID" value="RBL91176.1"/>
    <property type="molecule type" value="Genomic_DNA"/>
</dbReference>
<evidence type="ECO:0000313" key="4">
    <source>
        <dbReference type="Proteomes" id="UP000253410"/>
    </source>
</evidence>
<reference evidence="3 4" key="1">
    <citation type="submission" date="2018-05" db="EMBL/GenBank/DDBJ databases">
        <title>Chitinophaga sp. K3CV102501T nov., isolated from isolated from a monsoon evergreen broad-leaved forest soil.</title>
        <authorList>
            <person name="Lv Y."/>
        </authorList>
    </citation>
    <scope>NUCLEOTIDE SEQUENCE [LARGE SCALE GENOMIC DNA]</scope>
    <source>
        <strain evidence="3 4">GDMCC 1.1325</strain>
    </source>
</reference>
<evidence type="ECO:0000256" key="1">
    <source>
        <dbReference type="SAM" id="MobiDB-lite"/>
    </source>
</evidence>
<protein>
    <recommendedName>
        <fullName evidence="5">Outer membrane protein beta-barrel domain-containing protein</fullName>
    </recommendedName>
</protein>
<dbReference type="AlphaFoldDB" id="A0A365XXT4"/>
<sequence length="315" mass="35341">MKTLFLYILLLPSIPIFAQQHDSSSTTVPSHQRDSLPATGNEQTITADNNRPRSHFGTGLQYLSDNVYTGRNDSTHIPYLSATLGYYHKSGLYAEGILSMLMDNGNRVDAGILTAGYIFSRGNFDGEISASKFFYSDLSDNVRSEMTGDLHANAEYDFNEIIAASVDGYINFGSKTDYSARAALEHSFDLFHDHLSIIPTVSATAGTQHYYDDYYNKRYLSPVVKVSKKKKQRQYPTVVADMSGASNFTILDYELSLPISYTIHKRLTFSFEPTYAIPLHPAVLTLTTLSTKESIVKVEPLKNLFYWSFGITYKL</sequence>
<organism evidence="3 4">
    <name type="scientific">Chitinophaga flava</name>
    <dbReference type="NCBI Taxonomy" id="2259036"/>
    <lineage>
        <taxon>Bacteria</taxon>
        <taxon>Pseudomonadati</taxon>
        <taxon>Bacteroidota</taxon>
        <taxon>Chitinophagia</taxon>
        <taxon>Chitinophagales</taxon>
        <taxon>Chitinophagaceae</taxon>
        <taxon>Chitinophaga</taxon>
    </lineage>
</organism>
<dbReference type="Proteomes" id="UP000253410">
    <property type="component" value="Unassembled WGS sequence"/>
</dbReference>
<evidence type="ECO:0000313" key="3">
    <source>
        <dbReference type="EMBL" id="RBL91176.1"/>
    </source>
</evidence>
<evidence type="ECO:0008006" key="5">
    <source>
        <dbReference type="Google" id="ProtNLM"/>
    </source>
</evidence>
<feature type="region of interest" description="Disordered" evidence="1">
    <location>
        <begin position="22"/>
        <end position="51"/>
    </location>
</feature>
<keyword evidence="4" id="KW-1185">Reference proteome</keyword>
<name>A0A365XXT4_9BACT</name>
<evidence type="ECO:0000256" key="2">
    <source>
        <dbReference type="SAM" id="SignalP"/>
    </source>
</evidence>
<proteinExistence type="predicted"/>
<feature type="chain" id="PRO_5016786089" description="Outer membrane protein beta-barrel domain-containing protein" evidence="2">
    <location>
        <begin position="19"/>
        <end position="315"/>
    </location>
</feature>
<dbReference type="RefSeq" id="WP_113613775.1">
    <property type="nucleotide sequence ID" value="NZ_QFFJ01000001.1"/>
</dbReference>
<accession>A0A365XXT4</accession>
<gene>
    <name evidence="3" type="ORF">DF182_00700</name>
</gene>
<feature type="compositionally biased region" description="Polar residues" evidence="1">
    <location>
        <begin position="38"/>
        <end position="49"/>
    </location>
</feature>
<feature type="signal peptide" evidence="2">
    <location>
        <begin position="1"/>
        <end position="18"/>
    </location>
</feature>
<comment type="caution">
    <text evidence="3">The sequence shown here is derived from an EMBL/GenBank/DDBJ whole genome shotgun (WGS) entry which is preliminary data.</text>
</comment>